<accession>A0A1D9LM51</accession>
<sequence>MTLAYVALGSNLEQPEQQVRAALAALGHLAETEMVRHSSLYRTAPVGYADQPDFINAVALLDTALPPHRLLDELLALEQRFGRERSFRNAPRVLDLDLLYYDGVFLEDPRLILPHPRMHERAFVMAPLAEIAGGSTLPGVGDVAALAAALAGDGVERLGDEANPNKQEQA</sequence>
<feature type="domain" description="7,8-dihydro-6-hydroxymethylpterin-pyrophosphokinase" evidence="13">
    <location>
        <begin position="88"/>
        <end position="99"/>
    </location>
</feature>
<dbReference type="STRING" id="1108595.BKX93_21400"/>
<evidence type="ECO:0000256" key="4">
    <source>
        <dbReference type="ARBA" id="ARBA00016218"/>
    </source>
</evidence>
<keyword evidence="5" id="KW-0808">Transferase</keyword>
<keyword evidence="9" id="KW-0289">Folate biosynthesis</keyword>
<dbReference type="Pfam" id="PF01288">
    <property type="entry name" value="HPPK"/>
    <property type="match status" value="1"/>
</dbReference>
<comment type="pathway">
    <text evidence="1">Cofactor biosynthesis; tetrahydrofolate biosynthesis; 2-amino-4-hydroxy-6-hydroxymethyl-7,8-dihydropteridine diphosphate from 7,8-dihydroneopterin triphosphate: step 4/4.</text>
</comment>
<evidence type="ECO:0000256" key="5">
    <source>
        <dbReference type="ARBA" id="ARBA00022679"/>
    </source>
</evidence>
<evidence type="ECO:0000256" key="3">
    <source>
        <dbReference type="ARBA" id="ARBA00013253"/>
    </source>
</evidence>
<dbReference type="GeneID" id="68843755"/>
<dbReference type="PANTHER" id="PTHR43071:SF1">
    <property type="entry name" value="2-AMINO-4-HYDROXY-6-HYDROXYMETHYLDIHYDROPTERIDINE PYROPHOSPHOKINASE"/>
    <property type="match status" value="1"/>
</dbReference>
<dbReference type="InterPro" id="IPR035907">
    <property type="entry name" value="Hppk_sf"/>
</dbReference>
<dbReference type="NCBIfam" id="TIGR01498">
    <property type="entry name" value="folK"/>
    <property type="match status" value="1"/>
</dbReference>
<dbReference type="GO" id="GO:0005524">
    <property type="term" value="F:ATP binding"/>
    <property type="evidence" value="ECO:0007669"/>
    <property type="project" value="UniProtKB-KW"/>
</dbReference>
<keyword evidence="8" id="KW-0067">ATP-binding</keyword>
<dbReference type="AlphaFoldDB" id="A0A1D9LM51"/>
<evidence type="ECO:0000256" key="10">
    <source>
        <dbReference type="ARBA" id="ARBA00029409"/>
    </source>
</evidence>
<comment type="function">
    <text evidence="10">Catalyzes the transfer of pyrophosphate from adenosine triphosphate (ATP) to 6-hydroxymethyl-7,8-dihydropterin, an enzymatic step in folate biosynthesis pathway.</text>
</comment>
<gene>
    <name evidence="14" type="ORF">BKX93_21400</name>
</gene>
<dbReference type="GO" id="GO:0046656">
    <property type="term" value="P:folic acid biosynthetic process"/>
    <property type="evidence" value="ECO:0007669"/>
    <property type="project" value="UniProtKB-KW"/>
</dbReference>
<dbReference type="SUPFAM" id="SSF55083">
    <property type="entry name" value="6-hydroxymethyl-7,8-dihydropterin pyrophosphokinase, HPPK"/>
    <property type="match status" value="1"/>
</dbReference>
<evidence type="ECO:0000256" key="8">
    <source>
        <dbReference type="ARBA" id="ARBA00022840"/>
    </source>
</evidence>
<dbReference type="InterPro" id="IPR000550">
    <property type="entry name" value="Hppk"/>
</dbReference>
<evidence type="ECO:0000313" key="15">
    <source>
        <dbReference type="Proteomes" id="UP000178776"/>
    </source>
</evidence>
<proteinExistence type="inferred from homology"/>
<evidence type="ECO:0000256" key="9">
    <source>
        <dbReference type="ARBA" id="ARBA00022909"/>
    </source>
</evidence>
<reference evidence="14 15" key="1">
    <citation type="submission" date="2016-10" db="EMBL/GenBank/DDBJ databases">
        <title>Chromobacterium muskegensis sp. nov., an insecticidal bacterium isolated from Sphagnum bogs.</title>
        <authorList>
            <person name="Sparks M.E."/>
            <person name="Blackburn M.B."/>
            <person name="Gundersen-Rindal D.E."/>
            <person name="Mitchell A."/>
            <person name="Farrar R."/>
            <person name="Kuhar D."/>
        </authorList>
    </citation>
    <scope>NUCLEOTIDE SEQUENCE [LARGE SCALE GENOMIC DNA]</scope>
    <source>
        <strain evidence="14 15">21-1</strain>
    </source>
</reference>
<evidence type="ECO:0000256" key="2">
    <source>
        <dbReference type="ARBA" id="ARBA00005810"/>
    </source>
</evidence>
<evidence type="ECO:0000256" key="11">
    <source>
        <dbReference type="ARBA" id="ARBA00029766"/>
    </source>
</evidence>
<keyword evidence="7 14" id="KW-0418">Kinase</keyword>
<dbReference type="GO" id="GO:0003848">
    <property type="term" value="F:2-amino-4-hydroxy-6-hydroxymethyldihydropteridine diphosphokinase activity"/>
    <property type="evidence" value="ECO:0007669"/>
    <property type="project" value="UniProtKB-EC"/>
</dbReference>
<keyword evidence="6" id="KW-0547">Nucleotide-binding</keyword>
<dbReference type="PROSITE" id="PS00794">
    <property type="entry name" value="HPPK"/>
    <property type="match status" value="1"/>
</dbReference>
<dbReference type="UniPathway" id="UPA00077">
    <property type="reaction ID" value="UER00155"/>
</dbReference>
<name>A0A1D9LM51_9NEIS</name>
<dbReference type="KEGG" id="cvc:BKX93_21400"/>
<protein>
    <recommendedName>
        <fullName evidence="4">2-amino-4-hydroxy-6-hydroxymethyldihydropteridine pyrophosphokinase</fullName>
        <ecNumber evidence="3">2.7.6.3</ecNumber>
    </recommendedName>
    <alternativeName>
        <fullName evidence="11">6-hydroxymethyl-7,8-dihydropterin pyrophosphokinase</fullName>
    </alternativeName>
    <alternativeName>
        <fullName evidence="12">7,8-dihydro-6-hydroxymethylpterin-pyrophosphokinase</fullName>
    </alternativeName>
</protein>
<dbReference type="GO" id="GO:0046654">
    <property type="term" value="P:tetrahydrofolate biosynthetic process"/>
    <property type="evidence" value="ECO:0007669"/>
    <property type="project" value="UniProtKB-UniPathway"/>
</dbReference>
<dbReference type="EC" id="2.7.6.3" evidence="3"/>
<dbReference type="Proteomes" id="UP000178776">
    <property type="component" value="Chromosome"/>
</dbReference>
<dbReference type="CDD" id="cd00483">
    <property type="entry name" value="HPPK"/>
    <property type="match status" value="1"/>
</dbReference>
<comment type="similarity">
    <text evidence="2">Belongs to the HPPK family.</text>
</comment>
<evidence type="ECO:0000259" key="13">
    <source>
        <dbReference type="PROSITE" id="PS00794"/>
    </source>
</evidence>
<dbReference type="PANTHER" id="PTHR43071">
    <property type="entry name" value="2-AMINO-4-HYDROXY-6-HYDROXYMETHYLDIHYDROPTERIDINE PYROPHOSPHOKINASE"/>
    <property type="match status" value="1"/>
</dbReference>
<evidence type="ECO:0000313" key="14">
    <source>
        <dbReference type="EMBL" id="AOZ52304.1"/>
    </source>
</evidence>
<dbReference type="EMBL" id="CP017707">
    <property type="protein sequence ID" value="AOZ52304.1"/>
    <property type="molecule type" value="Genomic_DNA"/>
</dbReference>
<dbReference type="GO" id="GO:0016301">
    <property type="term" value="F:kinase activity"/>
    <property type="evidence" value="ECO:0007669"/>
    <property type="project" value="UniProtKB-KW"/>
</dbReference>
<organism evidence="14 15">
    <name type="scientific">Chromobacterium vaccinii</name>
    <dbReference type="NCBI Taxonomy" id="1108595"/>
    <lineage>
        <taxon>Bacteria</taxon>
        <taxon>Pseudomonadati</taxon>
        <taxon>Pseudomonadota</taxon>
        <taxon>Betaproteobacteria</taxon>
        <taxon>Neisseriales</taxon>
        <taxon>Chromobacteriaceae</taxon>
        <taxon>Chromobacterium</taxon>
    </lineage>
</organism>
<evidence type="ECO:0000256" key="6">
    <source>
        <dbReference type="ARBA" id="ARBA00022741"/>
    </source>
</evidence>
<evidence type="ECO:0000256" key="1">
    <source>
        <dbReference type="ARBA" id="ARBA00005051"/>
    </source>
</evidence>
<dbReference type="RefSeq" id="WP_070981282.1">
    <property type="nucleotide sequence ID" value="NZ_CP017707.1"/>
</dbReference>
<dbReference type="Gene3D" id="3.30.70.560">
    <property type="entry name" value="7,8-Dihydro-6-hydroxymethylpterin-pyrophosphokinase HPPK"/>
    <property type="match status" value="1"/>
</dbReference>
<evidence type="ECO:0000256" key="12">
    <source>
        <dbReference type="ARBA" id="ARBA00033413"/>
    </source>
</evidence>
<evidence type="ECO:0000256" key="7">
    <source>
        <dbReference type="ARBA" id="ARBA00022777"/>
    </source>
</evidence>